<sequence length="156" mass="16534">MRSRNVALTAIIAALYAVLVIVFAPISFLLFQVRIADMLIPLSLIYEVPASIGLSLGCLVANSFGGLGWVDVIGGSIANLMAGLIGYIAGRGRGKLGRFFATVLQTAVVSIIVGTYLSFLLGVRLEISITGVLIGSLISINIMGFMLEEAIRRMKS</sequence>
<evidence type="ECO:0000313" key="3">
    <source>
        <dbReference type="Proteomes" id="UP000277582"/>
    </source>
</evidence>
<name>A0A3R9QVB0_9CREN</name>
<dbReference type="PIRSF" id="PIRSF031501">
    <property type="entry name" value="QueT"/>
    <property type="match status" value="1"/>
</dbReference>
<dbReference type="Proteomes" id="UP000277582">
    <property type="component" value="Unassembled WGS sequence"/>
</dbReference>
<dbReference type="Pfam" id="PF06177">
    <property type="entry name" value="QueT"/>
    <property type="match status" value="1"/>
</dbReference>
<keyword evidence="3" id="KW-1185">Reference proteome</keyword>
<dbReference type="PANTHER" id="PTHR40044">
    <property type="entry name" value="INTEGRAL MEMBRANE PROTEIN-RELATED"/>
    <property type="match status" value="1"/>
</dbReference>
<feature type="transmembrane region" description="Helical" evidence="1">
    <location>
        <begin position="68"/>
        <end position="87"/>
    </location>
</feature>
<organism evidence="2 3">
    <name type="scientific">Candidatus Methanodesulfokora washburnensis</name>
    <dbReference type="NCBI Taxonomy" id="2478471"/>
    <lineage>
        <taxon>Archaea</taxon>
        <taxon>Thermoproteota</taxon>
        <taxon>Candidatus Korarchaeia</taxon>
        <taxon>Candidatus Korarchaeia incertae sedis</taxon>
        <taxon>Candidatus Methanodesulfokora</taxon>
    </lineage>
</organism>
<proteinExistence type="predicted"/>
<feature type="transmembrane region" description="Helical" evidence="1">
    <location>
        <begin position="127"/>
        <end position="147"/>
    </location>
</feature>
<dbReference type="EMBL" id="RCOS01000130">
    <property type="protein sequence ID" value="RSN73026.1"/>
    <property type="molecule type" value="Genomic_DNA"/>
</dbReference>
<gene>
    <name evidence="2" type="ORF">D6D85_11655</name>
</gene>
<dbReference type="InterPro" id="IPR010387">
    <property type="entry name" value="QueT"/>
</dbReference>
<accession>A0A3R9QVB0</accession>
<protein>
    <submittedName>
        <fullName evidence="2">QueT transporter family protein</fullName>
    </submittedName>
</protein>
<keyword evidence="1" id="KW-0472">Membrane</keyword>
<keyword evidence="1" id="KW-0812">Transmembrane</keyword>
<evidence type="ECO:0000313" key="2">
    <source>
        <dbReference type="EMBL" id="RSN73026.1"/>
    </source>
</evidence>
<evidence type="ECO:0000256" key="1">
    <source>
        <dbReference type="SAM" id="Phobius"/>
    </source>
</evidence>
<dbReference type="RefSeq" id="WP_125672134.1">
    <property type="nucleotide sequence ID" value="NZ_RCOS01000130.1"/>
</dbReference>
<dbReference type="OrthoDB" id="382169at2157"/>
<dbReference type="PANTHER" id="PTHR40044:SF1">
    <property type="entry name" value="INTEGRAL MEMBRANE PROTEIN"/>
    <property type="match status" value="1"/>
</dbReference>
<feature type="transmembrane region" description="Helical" evidence="1">
    <location>
        <begin position="99"/>
        <end position="121"/>
    </location>
</feature>
<comment type="caution">
    <text evidence="2">The sequence shown here is derived from an EMBL/GenBank/DDBJ whole genome shotgun (WGS) entry which is preliminary data.</text>
</comment>
<keyword evidence="1" id="KW-1133">Transmembrane helix</keyword>
<reference evidence="2 3" key="1">
    <citation type="submission" date="2018-10" db="EMBL/GenBank/DDBJ databases">
        <title>Co-occurring genomic capacity for anaerobic methane metabolism and dissimilatory sulfite reduction discovered in the Korarchaeota.</title>
        <authorList>
            <person name="Mckay L.J."/>
            <person name="Dlakic M."/>
            <person name="Fields M.W."/>
            <person name="Delmont T.O."/>
            <person name="Eren A.M."/>
            <person name="Jay Z.J."/>
            <person name="Klingelsmith K.B."/>
            <person name="Rusch D.B."/>
            <person name="Inskeep W.P."/>
        </authorList>
    </citation>
    <scope>NUCLEOTIDE SEQUENCE [LARGE SCALE GENOMIC DNA]</scope>
    <source>
        <strain evidence="2 3">MDKW</strain>
    </source>
</reference>
<feature type="transmembrane region" description="Helical" evidence="1">
    <location>
        <begin position="6"/>
        <end position="31"/>
    </location>
</feature>
<dbReference type="AlphaFoldDB" id="A0A3R9QVB0"/>